<organism evidence="10 11">
    <name type="scientific">Sinosporangium siamense</name>
    <dbReference type="NCBI Taxonomy" id="1367973"/>
    <lineage>
        <taxon>Bacteria</taxon>
        <taxon>Bacillati</taxon>
        <taxon>Actinomycetota</taxon>
        <taxon>Actinomycetes</taxon>
        <taxon>Streptosporangiales</taxon>
        <taxon>Streptosporangiaceae</taxon>
        <taxon>Sinosporangium</taxon>
    </lineage>
</organism>
<dbReference type="Gene3D" id="3.40.50.200">
    <property type="entry name" value="Peptidase S8/S53 domain"/>
    <property type="match status" value="1"/>
</dbReference>
<dbReference type="PROSITE" id="PS00137">
    <property type="entry name" value="SUBTILASE_HIS"/>
    <property type="match status" value="1"/>
</dbReference>
<dbReference type="RefSeq" id="WP_204025503.1">
    <property type="nucleotide sequence ID" value="NZ_BOOW01000018.1"/>
</dbReference>
<dbReference type="SUPFAM" id="SSF52743">
    <property type="entry name" value="Subtilisin-like"/>
    <property type="match status" value="1"/>
</dbReference>
<proteinExistence type="inferred from homology"/>
<comment type="similarity">
    <text evidence="1 5 6">Belongs to the peptidase S8 family.</text>
</comment>
<feature type="active site" description="Charge relay system" evidence="5">
    <location>
        <position position="211"/>
    </location>
</feature>
<feature type="region of interest" description="Disordered" evidence="7">
    <location>
        <begin position="442"/>
        <end position="524"/>
    </location>
</feature>
<dbReference type="InterPro" id="IPR023828">
    <property type="entry name" value="Peptidase_S8_Ser-AS"/>
</dbReference>
<evidence type="ECO:0000256" key="5">
    <source>
        <dbReference type="PROSITE-ProRule" id="PRU01240"/>
    </source>
</evidence>
<comment type="caution">
    <text evidence="10">The sequence shown here is derived from an EMBL/GenBank/DDBJ whole genome shotgun (WGS) entry which is preliminary data.</text>
</comment>
<accession>A0A919RFS5</accession>
<evidence type="ECO:0000256" key="2">
    <source>
        <dbReference type="ARBA" id="ARBA00022670"/>
    </source>
</evidence>
<feature type="domain" description="Peptidase S8/S53" evidence="9">
    <location>
        <begin position="139"/>
        <end position="424"/>
    </location>
</feature>
<evidence type="ECO:0000256" key="4">
    <source>
        <dbReference type="ARBA" id="ARBA00022825"/>
    </source>
</evidence>
<reference evidence="10" key="1">
    <citation type="submission" date="2021-01" db="EMBL/GenBank/DDBJ databases">
        <title>Whole genome shotgun sequence of Sinosporangium siamense NBRC 109515.</title>
        <authorList>
            <person name="Komaki H."/>
            <person name="Tamura T."/>
        </authorList>
    </citation>
    <scope>NUCLEOTIDE SEQUENCE</scope>
    <source>
        <strain evidence="10">NBRC 109515</strain>
    </source>
</reference>
<name>A0A919RFS5_9ACTN</name>
<dbReference type="EMBL" id="BOOW01000018">
    <property type="protein sequence ID" value="GII92577.1"/>
    <property type="molecule type" value="Genomic_DNA"/>
</dbReference>
<feature type="active site" description="Charge relay system" evidence="5">
    <location>
        <position position="148"/>
    </location>
</feature>
<evidence type="ECO:0000259" key="9">
    <source>
        <dbReference type="Pfam" id="PF00082"/>
    </source>
</evidence>
<dbReference type="GO" id="GO:0004252">
    <property type="term" value="F:serine-type endopeptidase activity"/>
    <property type="evidence" value="ECO:0007669"/>
    <property type="project" value="UniProtKB-UniRule"/>
</dbReference>
<dbReference type="PRINTS" id="PR00723">
    <property type="entry name" value="SUBTILISIN"/>
</dbReference>
<evidence type="ECO:0000256" key="7">
    <source>
        <dbReference type="SAM" id="MobiDB-lite"/>
    </source>
</evidence>
<evidence type="ECO:0000313" key="10">
    <source>
        <dbReference type="EMBL" id="GII92577.1"/>
    </source>
</evidence>
<gene>
    <name evidence="10" type="ORF">Ssi02_28080</name>
</gene>
<evidence type="ECO:0000256" key="8">
    <source>
        <dbReference type="SAM" id="SignalP"/>
    </source>
</evidence>
<dbReference type="AlphaFoldDB" id="A0A919RFS5"/>
<dbReference type="GO" id="GO:0006508">
    <property type="term" value="P:proteolysis"/>
    <property type="evidence" value="ECO:0007669"/>
    <property type="project" value="UniProtKB-KW"/>
</dbReference>
<feature type="active site" description="Charge relay system" evidence="5">
    <location>
        <position position="392"/>
    </location>
</feature>
<dbReference type="PROSITE" id="PS51892">
    <property type="entry name" value="SUBTILASE"/>
    <property type="match status" value="1"/>
</dbReference>
<keyword evidence="3 5" id="KW-0378">Hydrolase</keyword>
<feature type="chain" id="PRO_5037181112" description="Peptidase S8/S53 domain-containing protein" evidence="8">
    <location>
        <begin position="29"/>
        <end position="656"/>
    </location>
</feature>
<dbReference type="PANTHER" id="PTHR43806">
    <property type="entry name" value="PEPTIDASE S8"/>
    <property type="match status" value="1"/>
</dbReference>
<sequence>MRLRSLIAGSTLLAAAAAGLVTAPTATAAAPADTPTVEAELAKDVKSGEKVRAIVQVDPNQNVPSVATSAERASATTDVLPQPQSRTFFVMEVDKKTLEHLKKDARVDNIFEDKISKPSLTNSLKVIGGDKVQQRGWTGTGYDVAILDTGIDRDHPFFAGRIVAEACFSSTDAERGSTSLCPNGTGTQQGEAAADAETPKCLAGGENICYHGSHVAGIAAGKKPAAGNTPGNGVAPGAGIIAVQVFSRFETGCPAGQTACVGSWTSDQLRALDYVAGIAASGKVAAVNMSLGSPETFPQCDTFGGVELMKAAFNKLLTLGTAPVVAAGNSYSPDEVSFPACLSSAVTVGATNNADEVAGFSNRGSELDLFAPGVDIQSAVPNNTWEGLGGTSMAAPHVAGAFALLKEANPGASAAELLQKLESTGKTIRYDSYRTPRINLARAIPNSKPSPSPTTSPTASPTGSPTASPTGSPTASPTGSPTQSPTASPTPTATTSPSPTPSPTYSEGPKHIGTDPAPVPSVCKRGNGVKPLTAATWAREFAKGTRTFTDRTLLCSLTLAEHKSKVFTEVVKTGSLSRAYRVLKPSSTSAKAALDRELLAAWLNWAHGVHETGDRVSGSTTLSKALASAERARLKGASTAAQLRKSATFLGKNVNK</sequence>
<feature type="signal peptide" evidence="8">
    <location>
        <begin position="1"/>
        <end position="28"/>
    </location>
</feature>
<evidence type="ECO:0000256" key="1">
    <source>
        <dbReference type="ARBA" id="ARBA00011073"/>
    </source>
</evidence>
<keyword evidence="2 5" id="KW-0645">Protease</keyword>
<dbReference type="InterPro" id="IPR036852">
    <property type="entry name" value="Peptidase_S8/S53_dom_sf"/>
</dbReference>
<keyword evidence="8" id="KW-0732">Signal</keyword>
<feature type="compositionally biased region" description="Low complexity" evidence="7">
    <location>
        <begin position="455"/>
        <end position="497"/>
    </location>
</feature>
<dbReference type="InterPro" id="IPR050131">
    <property type="entry name" value="Peptidase_S8_subtilisin-like"/>
</dbReference>
<dbReference type="PROSITE" id="PS00138">
    <property type="entry name" value="SUBTILASE_SER"/>
    <property type="match status" value="1"/>
</dbReference>
<dbReference type="Proteomes" id="UP000606172">
    <property type="component" value="Unassembled WGS sequence"/>
</dbReference>
<dbReference type="PANTHER" id="PTHR43806:SF11">
    <property type="entry name" value="CEREVISIN-RELATED"/>
    <property type="match status" value="1"/>
</dbReference>
<evidence type="ECO:0000256" key="6">
    <source>
        <dbReference type="RuleBase" id="RU003355"/>
    </source>
</evidence>
<keyword evidence="11" id="KW-1185">Reference proteome</keyword>
<keyword evidence="4 5" id="KW-0720">Serine protease</keyword>
<dbReference type="InterPro" id="IPR023827">
    <property type="entry name" value="Peptidase_S8_Asp-AS"/>
</dbReference>
<dbReference type="InterPro" id="IPR022398">
    <property type="entry name" value="Peptidase_S8_His-AS"/>
</dbReference>
<dbReference type="PROSITE" id="PS00136">
    <property type="entry name" value="SUBTILASE_ASP"/>
    <property type="match status" value="1"/>
</dbReference>
<evidence type="ECO:0000256" key="3">
    <source>
        <dbReference type="ARBA" id="ARBA00022801"/>
    </source>
</evidence>
<protein>
    <recommendedName>
        <fullName evidence="9">Peptidase S8/S53 domain-containing protein</fullName>
    </recommendedName>
</protein>
<dbReference type="InterPro" id="IPR000209">
    <property type="entry name" value="Peptidase_S8/S53_dom"/>
</dbReference>
<evidence type="ECO:0000313" key="11">
    <source>
        <dbReference type="Proteomes" id="UP000606172"/>
    </source>
</evidence>
<dbReference type="InterPro" id="IPR015500">
    <property type="entry name" value="Peptidase_S8_subtilisin-rel"/>
</dbReference>
<dbReference type="Pfam" id="PF00082">
    <property type="entry name" value="Peptidase_S8"/>
    <property type="match status" value="1"/>
</dbReference>